<dbReference type="Gene3D" id="1.10.287.670">
    <property type="entry name" value="Phycobilisome degradation protein NblA"/>
    <property type="match status" value="1"/>
</dbReference>
<keyword evidence="2" id="KW-1185">Reference proteome</keyword>
<dbReference type="Proteomes" id="UP000702425">
    <property type="component" value="Unassembled WGS sequence"/>
</dbReference>
<comment type="caution">
    <text evidence="1">The sequence shown here is derived from an EMBL/GenBank/DDBJ whole genome shotgun (WGS) entry which is preliminary data.</text>
</comment>
<dbReference type="InterPro" id="IPR036904">
    <property type="entry name" value="NblA_sf"/>
</dbReference>
<proteinExistence type="predicted"/>
<dbReference type="RefSeq" id="WP_172190600.1">
    <property type="nucleotide sequence ID" value="NZ_CAWPPK010000314.1"/>
</dbReference>
<organism evidence="1 2">
    <name type="scientific">Microcoleus asticus IPMA8</name>
    <dbReference type="NCBI Taxonomy" id="2563858"/>
    <lineage>
        <taxon>Bacteria</taxon>
        <taxon>Bacillati</taxon>
        <taxon>Cyanobacteriota</taxon>
        <taxon>Cyanophyceae</taxon>
        <taxon>Oscillatoriophycideae</taxon>
        <taxon>Oscillatoriales</taxon>
        <taxon>Microcoleaceae</taxon>
        <taxon>Microcoleus</taxon>
        <taxon>Microcoleus asticus</taxon>
    </lineage>
</organism>
<dbReference type="Pfam" id="PF04485">
    <property type="entry name" value="NblA"/>
    <property type="match status" value="1"/>
</dbReference>
<reference evidence="1 2" key="1">
    <citation type="journal article" date="2020" name="Sci. Rep.">
        <title>A novel cyanobacterial geosmin producer, revising GeoA distribution and dispersion patterns in Bacteria.</title>
        <authorList>
            <person name="Churro C."/>
            <person name="Semedo-Aguiar A.P."/>
            <person name="Silva A.D."/>
            <person name="Pereira-Leal J.B."/>
            <person name="Leite R.B."/>
        </authorList>
    </citation>
    <scope>NUCLEOTIDE SEQUENCE [LARGE SCALE GENOMIC DNA]</scope>
    <source>
        <strain evidence="1 2">IPMA8</strain>
    </source>
</reference>
<dbReference type="InterPro" id="IPR007574">
    <property type="entry name" value="NblA"/>
</dbReference>
<protein>
    <recommendedName>
        <fullName evidence="3">Phycobilisome degradation protein NblA</fullName>
    </recommendedName>
</protein>
<name>A0ABX2D261_9CYAN</name>
<dbReference type="SUPFAM" id="SSF109859">
    <property type="entry name" value="NblA-like"/>
    <property type="match status" value="1"/>
</dbReference>
<dbReference type="EMBL" id="SRRZ01000096">
    <property type="protein sequence ID" value="NQE36730.1"/>
    <property type="molecule type" value="Genomic_DNA"/>
</dbReference>
<evidence type="ECO:0008006" key="3">
    <source>
        <dbReference type="Google" id="ProtNLM"/>
    </source>
</evidence>
<accession>A0ABX2D261</accession>
<sequence>MTNERTGEDESQSDKLSTELTVEQKFSLKVYSEQTKSLSAEEAQILLIEMVRRNMIQSNIIKHLVNSQDE</sequence>
<evidence type="ECO:0000313" key="2">
    <source>
        <dbReference type="Proteomes" id="UP000702425"/>
    </source>
</evidence>
<evidence type="ECO:0000313" key="1">
    <source>
        <dbReference type="EMBL" id="NQE36730.1"/>
    </source>
</evidence>
<gene>
    <name evidence="1" type="ORF">E5S67_04495</name>
</gene>